<dbReference type="Pfam" id="PF04892">
    <property type="entry name" value="VanZ"/>
    <property type="match status" value="1"/>
</dbReference>
<dbReference type="RefSeq" id="WP_181191326.1">
    <property type="nucleotide sequence ID" value="NZ_JABFED010000001.1"/>
</dbReference>
<dbReference type="InterPro" id="IPR006976">
    <property type="entry name" value="VanZ-like"/>
</dbReference>
<comment type="caution">
    <text evidence="3">The sequence shown here is derived from an EMBL/GenBank/DDBJ whole genome shotgun (WGS) entry which is preliminary data.</text>
</comment>
<dbReference type="EMBL" id="JABFED010000001">
    <property type="protein sequence ID" value="MBA1836598.1"/>
    <property type="molecule type" value="Genomic_DNA"/>
</dbReference>
<dbReference type="AlphaFoldDB" id="A0A7V9A123"/>
<protein>
    <submittedName>
        <fullName evidence="3">VanZ family protein</fullName>
    </submittedName>
</protein>
<proteinExistence type="predicted"/>
<evidence type="ECO:0000313" key="4">
    <source>
        <dbReference type="Proteomes" id="UP000577408"/>
    </source>
</evidence>
<feature type="domain" description="VanZ-like" evidence="2">
    <location>
        <begin position="18"/>
        <end position="135"/>
    </location>
</feature>
<feature type="transmembrane region" description="Helical" evidence="1">
    <location>
        <begin position="146"/>
        <end position="164"/>
    </location>
</feature>
<gene>
    <name evidence="3" type="ORF">HMA55_01520</name>
</gene>
<keyword evidence="1" id="KW-0472">Membrane</keyword>
<sequence length="168" mass="17754">MTSASNTETKTARAAAAVITCLVVLAFTVGKAFVSIPGLWSAESHQLSQIRLNPLETFEYARVWWGPWLNLFGNIALFLPVGFVAYRGAVGRAVLVGLLCSLGIETAQYLCSWGYSDADDVICNTAGAWLGAGVAGRTSRSNRTTILWSIVAAGAVILTVWAALGLSA</sequence>
<evidence type="ECO:0000256" key="1">
    <source>
        <dbReference type="SAM" id="Phobius"/>
    </source>
</evidence>
<keyword evidence="4" id="KW-1185">Reference proteome</keyword>
<keyword evidence="1" id="KW-0812">Transmembrane</keyword>
<accession>A0A7V9A123</accession>
<reference evidence="3 4" key="1">
    <citation type="submission" date="2020-05" db="EMBL/GenBank/DDBJ databases">
        <title>Descriptions of Corynebacterium xxxx sp. nov., Corynebacterium yyyy sp. nov. and Corynebacterium zzzz sp. nov.</title>
        <authorList>
            <person name="Zhang G."/>
        </authorList>
    </citation>
    <scope>NUCLEOTIDE SEQUENCE [LARGE SCALE GENOMIC DNA]</scope>
    <source>
        <strain evidence="4">zg-913</strain>
    </source>
</reference>
<feature type="transmembrane region" description="Helical" evidence="1">
    <location>
        <begin position="65"/>
        <end position="86"/>
    </location>
</feature>
<evidence type="ECO:0000313" key="3">
    <source>
        <dbReference type="EMBL" id="MBA1836598.1"/>
    </source>
</evidence>
<name>A0A7V9A123_9CORY</name>
<evidence type="ECO:0000259" key="2">
    <source>
        <dbReference type="Pfam" id="PF04892"/>
    </source>
</evidence>
<dbReference type="Proteomes" id="UP000577408">
    <property type="component" value="Unassembled WGS sequence"/>
</dbReference>
<keyword evidence="1" id="KW-1133">Transmembrane helix</keyword>
<organism evidence="3 4">
    <name type="scientific">Corynebacterium wankanglinii</name>
    <dbReference type="NCBI Taxonomy" id="2735136"/>
    <lineage>
        <taxon>Bacteria</taxon>
        <taxon>Bacillati</taxon>
        <taxon>Actinomycetota</taxon>
        <taxon>Actinomycetes</taxon>
        <taxon>Mycobacteriales</taxon>
        <taxon>Corynebacteriaceae</taxon>
        <taxon>Corynebacterium</taxon>
    </lineage>
</organism>